<keyword evidence="10" id="KW-1185">Reference proteome</keyword>
<dbReference type="AlphaFoldDB" id="A0A0W0VAX5"/>
<evidence type="ECO:0000256" key="3">
    <source>
        <dbReference type="ARBA" id="ARBA00022723"/>
    </source>
</evidence>
<organism evidence="9 10">
    <name type="scientific">Legionella jordanis</name>
    <dbReference type="NCBI Taxonomy" id="456"/>
    <lineage>
        <taxon>Bacteria</taxon>
        <taxon>Pseudomonadati</taxon>
        <taxon>Pseudomonadota</taxon>
        <taxon>Gammaproteobacteria</taxon>
        <taxon>Legionellales</taxon>
        <taxon>Legionellaceae</taxon>
        <taxon>Legionella</taxon>
    </lineage>
</organism>
<feature type="binding site" evidence="8">
    <location>
        <begin position="12"/>
        <end position="17"/>
    </location>
    <ligand>
        <name>ATP</name>
        <dbReference type="ChEBI" id="CHEBI:30616"/>
    </ligand>
</feature>
<comment type="cofactor">
    <cofactor evidence="8">
        <name>Mg(2+)</name>
        <dbReference type="ChEBI" id="CHEBI:18420"/>
    </cofactor>
</comment>
<comment type="similarity">
    <text evidence="8">Belongs to the dethiobiotin synthetase family.</text>
</comment>
<proteinExistence type="inferred from homology"/>
<comment type="subunit">
    <text evidence="8">Homodimer.</text>
</comment>
<dbReference type="InterPro" id="IPR027417">
    <property type="entry name" value="P-loop_NTPase"/>
</dbReference>
<dbReference type="GO" id="GO:0005829">
    <property type="term" value="C:cytosol"/>
    <property type="evidence" value="ECO:0007669"/>
    <property type="project" value="TreeGrafter"/>
</dbReference>
<name>A0A0W0VAX5_9GAMM</name>
<dbReference type="GO" id="GO:0042803">
    <property type="term" value="F:protein homodimerization activity"/>
    <property type="evidence" value="ECO:0007669"/>
    <property type="project" value="UniProtKB-ARBA"/>
</dbReference>
<evidence type="ECO:0000256" key="6">
    <source>
        <dbReference type="ARBA" id="ARBA00022840"/>
    </source>
</evidence>
<dbReference type="PATRIC" id="fig|456.5.peg.1661"/>
<dbReference type="GO" id="GO:0000287">
    <property type="term" value="F:magnesium ion binding"/>
    <property type="evidence" value="ECO:0007669"/>
    <property type="project" value="UniProtKB-UniRule"/>
</dbReference>
<gene>
    <name evidence="8 9" type="primary">bioD</name>
    <name evidence="9" type="ORF">Ljor_1554</name>
</gene>
<dbReference type="RefSeq" id="WP_058471024.1">
    <property type="nucleotide sequence ID" value="NZ_CAAAIC010000003.1"/>
</dbReference>
<dbReference type="PIRSF" id="PIRSF006755">
    <property type="entry name" value="DTB_synth"/>
    <property type="match status" value="1"/>
</dbReference>
<evidence type="ECO:0000256" key="7">
    <source>
        <dbReference type="ARBA" id="ARBA00022842"/>
    </source>
</evidence>
<feature type="binding site" evidence="8">
    <location>
        <position position="41"/>
    </location>
    <ligand>
        <name>substrate</name>
    </ligand>
</feature>
<evidence type="ECO:0000256" key="8">
    <source>
        <dbReference type="HAMAP-Rule" id="MF_00336"/>
    </source>
</evidence>
<accession>A0A0W0VAX5</accession>
<comment type="caution">
    <text evidence="8">Lacks conserved residue(s) required for the propagation of feature annotation.</text>
</comment>
<dbReference type="EMBL" id="LNYJ01000011">
    <property type="protein sequence ID" value="KTD17248.1"/>
    <property type="molecule type" value="Genomic_DNA"/>
</dbReference>
<dbReference type="NCBIfam" id="TIGR00347">
    <property type="entry name" value="bioD"/>
    <property type="match status" value="1"/>
</dbReference>
<evidence type="ECO:0000256" key="2">
    <source>
        <dbReference type="ARBA" id="ARBA00022598"/>
    </source>
</evidence>
<dbReference type="PANTHER" id="PTHR43210">
    <property type="entry name" value="DETHIOBIOTIN SYNTHETASE"/>
    <property type="match status" value="1"/>
</dbReference>
<evidence type="ECO:0000313" key="10">
    <source>
        <dbReference type="Proteomes" id="UP000055035"/>
    </source>
</evidence>
<dbReference type="Proteomes" id="UP000055035">
    <property type="component" value="Unassembled WGS sequence"/>
</dbReference>
<keyword evidence="7 8" id="KW-0460">Magnesium</keyword>
<keyword evidence="1 8" id="KW-0963">Cytoplasm</keyword>
<keyword evidence="3 8" id="KW-0479">Metal-binding</keyword>
<comment type="caution">
    <text evidence="9">The sequence shown here is derived from an EMBL/GenBank/DDBJ whole genome shotgun (WGS) entry which is preliminary data.</text>
</comment>
<feature type="binding site" evidence="8">
    <location>
        <position position="16"/>
    </location>
    <ligand>
        <name>Mg(2+)</name>
        <dbReference type="ChEBI" id="CHEBI:18420"/>
    </ligand>
</feature>
<comment type="subcellular location">
    <subcellularLocation>
        <location evidence="8">Cytoplasm</location>
    </subcellularLocation>
</comment>
<evidence type="ECO:0000256" key="5">
    <source>
        <dbReference type="ARBA" id="ARBA00022756"/>
    </source>
</evidence>
<dbReference type="STRING" id="456.Ljor_1554"/>
<protein>
    <recommendedName>
        <fullName evidence="8">ATP-dependent dethiobiotin synthetase BioD</fullName>
        <ecNumber evidence="8">6.3.3.3</ecNumber>
    </recommendedName>
    <alternativeName>
        <fullName evidence="8">DTB synthetase</fullName>
        <shortName evidence="8">DTBS</shortName>
    </alternativeName>
    <alternativeName>
        <fullName evidence="8">Dethiobiotin synthase</fullName>
    </alternativeName>
</protein>
<evidence type="ECO:0000256" key="1">
    <source>
        <dbReference type="ARBA" id="ARBA00022490"/>
    </source>
</evidence>
<comment type="catalytic activity">
    <reaction evidence="8">
        <text>(7R,8S)-7,8-diammoniononanoate + CO2 + ATP = (4R,5S)-dethiobiotin + ADP + phosphate + 3 H(+)</text>
        <dbReference type="Rhea" id="RHEA:15805"/>
        <dbReference type="ChEBI" id="CHEBI:15378"/>
        <dbReference type="ChEBI" id="CHEBI:16526"/>
        <dbReference type="ChEBI" id="CHEBI:30616"/>
        <dbReference type="ChEBI" id="CHEBI:43474"/>
        <dbReference type="ChEBI" id="CHEBI:149469"/>
        <dbReference type="ChEBI" id="CHEBI:149473"/>
        <dbReference type="ChEBI" id="CHEBI:456216"/>
        <dbReference type="EC" id="6.3.3.3"/>
    </reaction>
</comment>
<keyword evidence="4 8" id="KW-0547">Nucleotide-binding</keyword>
<dbReference type="EC" id="6.3.3.3" evidence="8"/>
<dbReference type="GO" id="GO:0004141">
    <property type="term" value="F:dethiobiotin synthase activity"/>
    <property type="evidence" value="ECO:0007669"/>
    <property type="project" value="UniProtKB-UniRule"/>
</dbReference>
<dbReference type="Pfam" id="PF13500">
    <property type="entry name" value="AAA_26"/>
    <property type="match status" value="1"/>
</dbReference>
<evidence type="ECO:0000256" key="4">
    <source>
        <dbReference type="ARBA" id="ARBA00022741"/>
    </source>
</evidence>
<dbReference type="UniPathway" id="UPA00078">
    <property type="reaction ID" value="UER00161"/>
</dbReference>
<keyword evidence="5 8" id="KW-0093">Biotin biosynthesis</keyword>
<feature type="binding site" evidence="8">
    <location>
        <begin position="113"/>
        <end position="116"/>
    </location>
    <ligand>
        <name>ATP</name>
        <dbReference type="ChEBI" id="CHEBI:30616"/>
    </ligand>
</feature>
<comment type="function">
    <text evidence="8">Catalyzes a mechanistically unusual reaction, the ATP-dependent insertion of CO2 between the N7 and N8 nitrogen atoms of 7,8-diaminopelargonic acid (DAPA, also called 7,8-diammoniononanoate) to form a ureido ring.</text>
</comment>
<dbReference type="CDD" id="cd03109">
    <property type="entry name" value="DTBS"/>
    <property type="match status" value="1"/>
</dbReference>
<keyword evidence="2 8" id="KW-0436">Ligase</keyword>
<comment type="pathway">
    <text evidence="8">Cofactor biosynthesis; biotin biosynthesis; biotin from 7,8-diaminononanoate: step 1/2.</text>
</comment>
<dbReference type="SUPFAM" id="SSF52540">
    <property type="entry name" value="P-loop containing nucleoside triphosphate hydrolases"/>
    <property type="match status" value="1"/>
</dbReference>
<sequence>MKRFFITGTDTDCGKTYVTCQILDYLNERTIKAKAIKPVASGAYESNGKLINEDVVHLQKHNGDGNLNINGWMFRPPISPHLAAKQEGVELNVKAIADFCNQAYQGLDCLLIEGAGGLMVPLNDEDSWLDFLNLSGIPAIVVVGMRVGCINHALLTAMTLKQAAIPCSGWIANCLNPGMPSLEESIETLKTKMSMPFLGRVDHKGHFKGFFPGCS</sequence>
<dbReference type="HAMAP" id="MF_00336">
    <property type="entry name" value="BioD"/>
    <property type="match status" value="1"/>
</dbReference>
<dbReference type="PANTHER" id="PTHR43210:SF5">
    <property type="entry name" value="DETHIOBIOTIN SYNTHETASE"/>
    <property type="match status" value="1"/>
</dbReference>
<dbReference type="GO" id="GO:0009102">
    <property type="term" value="P:biotin biosynthetic process"/>
    <property type="evidence" value="ECO:0007669"/>
    <property type="project" value="UniProtKB-UniRule"/>
</dbReference>
<reference evidence="9 10" key="1">
    <citation type="submission" date="2015-11" db="EMBL/GenBank/DDBJ databases">
        <title>Genomic analysis of 38 Legionella species identifies large and diverse effector repertoires.</title>
        <authorList>
            <person name="Burstein D."/>
            <person name="Amaro F."/>
            <person name="Zusman T."/>
            <person name="Lifshitz Z."/>
            <person name="Cohen O."/>
            <person name="Gilbert J.A."/>
            <person name="Pupko T."/>
            <person name="Shuman H.A."/>
            <person name="Segal G."/>
        </authorList>
    </citation>
    <scope>NUCLEOTIDE SEQUENCE [LARGE SCALE GENOMIC DNA]</scope>
    <source>
        <strain evidence="9 10">BL-540</strain>
    </source>
</reference>
<dbReference type="FunFam" id="3.40.50.300:FF:000292">
    <property type="entry name" value="ATP-dependent dethiobiotin synthetase BioD"/>
    <property type="match status" value="1"/>
</dbReference>
<feature type="binding site" evidence="8">
    <location>
        <position position="113"/>
    </location>
    <ligand>
        <name>Mg(2+)</name>
        <dbReference type="ChEBI" id="CHEBI:18420"/>
    </ligand>
</feature>
<feature type="binding site" evidence="8">
    <location>
        <begin position="173"/>
        <end position="174"/>
    </location>
    <ligand>
        <name>ATP</name>
        <dbReference type="ChEBI" id="CHEBI:30616"/>
    </ligand>
</feature>
<keyword evidence="6 8" id="KW-0067">ATP-binding</keyword>
<feature type="binding site" evidence="8">
    <location>
        <position position="54"/>
    </location>
    <ligand>
        <name>ATP</name>
        <dbReference type="ChEBI" id="CHEBI:30616"/>
    </ligand>
</feature>
<dbReference type="InterPro" id="IPR004472">
    <property type="entry name" value="DTB_synth_BioD"/>
</dbReference>
<dbReference type="OrthoDB" id="9802097at2"/>
<evidence type="ECO:0000313" key="9">
    <source>
        <dbReference type="EMBL" id="KTD17248.1"/>
    </source>
</evidence>
<feature type="binding site" evidence="8">
    <location>
        <position position="54"/>
    </location>
    <ligand>
        <name>Mg(2+)</name>
        <dbReference type="ChEBI" id="CHEBI:18420"/>
    </ligand>
</feature>
<dbReference type="GO" id="GO:0005524">
    <property type="term" value="F:ATP binding"/>
    <property type="evidence" value="ECO:0007669"/>
    <property type="project" value="UniProtKB-UniRule"/>
</dbReference>
<dbReference type="Gene3D" id="3.40.50.300">
    <property type="entry name" value="P-loop containing nucleotide triphosphate hydrolases"/>
    <property type="match status" value="1"/>
</dbReference>
<feature type="active site" evidence="8">
    <location>
        <position position="37"/>
    </location>
</feature>